<keyword evidence="2" id="KW-1185">Reference proteome</keyword>
<reference evidence="1 2" key="1">
    <citation type="journal article" date="2011" name="PLoS Genet.">
        <title>Finished genome of the fungal wheat pathogen Mycosphaerella graminicola reveals dispensome structure, chromosome plasticity, and stealth pathogenesis.</title>
        <authorList>
            <person name="Goodwin S.B."/>
            <person name="Ben M'barek S."/>
            <person name="Dhillon B."/>
            <person name="Wittenberg A.H.J."/>
            <person name="Crane C.F."/>
            <person name="Hane J.K."/>
            <person name="Foster A.J."/>
            <person name="Van der Lee T.A.J."/>
            <person name="Grimwood J."/>
            <person name="Aerts A."/>
            <person name="Antoniw J."/>
            <person name="Bailey A."/>
            <person name="Bluhm B."/>
            <person name="Bowler J."/>
            <person name="Bristow J."/>
            <person name="van der Burgt A."/>
            <person name="Canto-Canche B."/>
            <person name="Churchill A.C.L."/>
            <person name="Conde-Ferraez L."/>
            <person name="Cools H.J."/>
            <person name="Coutinho P.M."/>
            <person name="Csukai M."/>
            <person name="Dehal P."/>
            <person name="De Wit P."/>
            <person name="Donzelli B."/>
            <person name="van de Geest H.C."/>
            <person name="van Ham R.C.H.J."/>
            <person name="Hammond-Kosack K.E."/>
            <person name="Henrissat B."/>
            <person name="Kilian A."/>
            <person name="Kobayashi A.K."/>
            <person name="Koopmann E."/>
            <person name="Kourmpetis Y."/>
            <person name="Kuzniar A."/>
            <person name="Lindquist E."/>
            <person name="Lombard V."/>
            <person name="Maliepaard C."/>
            <person name="Martins N."/>
            <person name="Mehrabi R."/>
            <person name="Nap J.P.H."/>
            <person name="Ponomarenko A."/>
            <person name="Rudd J.J."/>
            <person name="Salamov A."/>
            <person name="Schmutz J."/>
            <person name="Schouten H.J."/>
            <person name="Shapiro H."/>
            <person name="Stergiopoulos I."/>
            <person name="Torriani S.F.F."/>
            <person name="Tu H."/>
            <person name="de Vries R.P."/>
            <person name="Waalwijk C."/>
            <person name="Ware S.B."/>
            <person name="Wiebenga A."/>
            <person name="Zwiers L.-H."/>
            <person name="Oliver R.P."/>
            <person name="Grigoriev I.V."/>
            <person name="Kema G.H.J."/>
        </authorList>
    </citation>
    <scope>NUCLEOTIDE SEQUENCE [LARGE SCALE GENOMIC DNA]</scope>
    <source>
        <strain evidence="2">CBS 115943 / IPO323</strain>
    </source>
</reference>
<dbReference type="VEuPathDB" id="FungiDB:ZTRI_17.62"/>
<dbReference type="HOGENOM" id="CLU_1760263_0_0_1"/>
<dbReference type="Proteomes" id="UP000008062">
    <property type="component" value="Chromosome 17"/>
</dbReference>
<evidence type="ECO:0000313" key="2">
    <source>
        <dbReference type="Proteomes" id="UP000008062"/>
    </source>
</evidence>
<gene>
    <name evidence="1" type="ORF">MYCGRDRAFT_97829</name>
</gene>
<dbReference type="EMBL" id="CM001212">
    <property type="protein sequence ID" value="EGP82162.1"/>
    <property type="molecule type" value="Genomic_DNA"/>
</dbReference>
<dbReference type="RefSeq" id="XP_003847186.1">
    <property type="nucleotide sequence ID" value="XM_003847138.1"/>
</dbReference>
<sequence>MPSSIITQSIITHTFALHLGLPSIPNEPLQLADKFHTWTTTFARPTHLRTATCARPPPHDHHRTTCSDDKAHASLPMLLFEKQDTSSRTLAHGHLFREVVKPLIIALFLDPVQTFRTYAYYAAPCRPPDPAFTNDETKSRVAPLHDCT</sequence>
<protein>
    <submittedName>
        <fullName evidence="1">Uncharacterized protein</fullName>
    </submittedName>
</protein>
<dbReference type="InParanoid" id="F9XRH9"/>
<dbReference type="KEGG" id="ztr:MYCGRDRAFT_97829"/>
<organism evidence="1 2">
    <name type="scientific">Zymoseptoria tritici (strain CBS 115943 / IPO323)</name>
    <name type="common">Speckled leaf blotch fungus</name>
    <name type="synonym">Septoria tritici</name>
    <dbReference type="NCBI Taxonomy" id="336722"/>
    <lineage>
        <taxon>Eukaryota</taxon>
        <taxon>Fungi</taxon>
        <taxon>Dikarya</taxon>
        <taxon>Ascomycota</taxon>
        <taxon>Pezizomycotina</taxon>
        <taxon>Dothideomycetes</taxon>
        <taxon>Dothideomycetidae</taxon>
        <taxon>Mycosphaerellales</taxon>
        <taxon>Mycosphaerellaceae</taxon>
        <taxon>Zymoseptoria</taxon>
    </lineage>
</organism>
<accession>F9XRH9</accession>
<proteinExistence type="predicted"/>
<dbReference type="GeneID" id="13399691"/>
<name>F9XRH9_ZYMTI</name>
<dbReference type="AlphaFoldDB" id="F9XRH9"/>
<evidence type="ECO:0000313" key="1">
    <source>
        <dbReference type="EMBL" id="EGP82162.1"/>
    </source>
</evidence>